<organism evidence="2 3">
    <name type="scientific">Sphagnum jensenii</name>
    <dbReference type="NCBI Taxonomy" id="128206"/>
    <lineage>
        <taxon>Eukaryota</taxon>
        <taxon>Viridiplantae</taxon>
        <taxon>Streptophyta</taxon>
        <taxon>Embryophyta</taxon>
        <taxon>Bryophyta</taxon>
        <taxon>Sphagnophytina</taxon>
        <taxon>Sphagnopsida</taxon>
        <taxon>Sphagnales</taxon>
        <taxon>Sphagnaceae</taxon>
        <taxon>Sphagnum</taxon>
    </lineage>
</organism>
<accession>A0ABP1C177</accession>
<reference evidence="2" key="1">
    <citation type="submission" date="2024-03" db="EMBL/GenBank/DDBJ databases">
        <authorList>
            <consortium name="ELIXIR-Norway"/>
            <consortium name="Elixir Norway"/>
        </authorList>
    </citation>
    <scope>NUCLEOTIDE SEQUENCE</scope>
</reference>
<gene>
    <name evidence="2" type="ORF">CSSPJE1EN2_LOCUS23842</name>
</gene>
<dbReference type="InterPro" id="IPR023614">
    <property type="entry name" value="Porin_dom_sf"/>
</dbReference>
<dbReference type="Proteomes" id="UP001497522">
    <property type="component" value="Chromosome 9"/>
</dbReference>
<proteinExistence type="inferred from homology"/>
<dbReference type="Gene3D" id="2.40.160.10">
    <property type="entry name" value="Porin"/>
    <property type="match status" value="1"/>
</dbReference>
<keyword evidence="3" id="KW-1185">Reference proteome</keyword>
<evidence type="ECO:0000313" key="3">
    <source>
        <dbReference type="Proteomes" id="UP001497522"/>
    </source>
</evidence>
<sequence>MRKDEGAEEVRSSWWWSSLLGKEGEGGGGGGGGGGPVLFGDVGRQAKDLVEKGFDVKGTRLVLSCLGPTAGSTITSTASITTAHEEKKDMVTVMGVLSASFQRGNTKHDFSFDTTATQINATKTYANFGVRGMTAQVQKSFPGGGENEDGKAHLHYHHDFVALAAKVHGLKLAPDVELSANIGSQKLHVGGSVLCNTQSRTIGMAKVGFGLTTPEFTATAFVDPLKSADVYVTRFLSPKCQVGVHFNLLHKKGLKAAKVAGSYVWDEHMIVKGRFDDKGIVAGLLEYSPYPLITFNLLAEFNSLNLRATPNVGLSFSMLGGAAN</sequence>
<dbReference type="EMBL" id="OZ023710">
    <property type="protein sequence ID" value="CAK9882591.1"/>
    <property type="molecule type" value="Genomic_DNA"/>
</dbReference>
<name>A0ABP1C177_9BRYO</name>
<dbReference type="PANTHER" id="PTHR11743:SF73">
    <property type="entry name" value="PHEROPHORIN DOMAIN-CONTAINING PROTEIN"/>
    <property type="match status" value="1"/>
</dbReference>
<dbReference type="Pfam" id="PF01459">
    <property type="entry name" value="Porin_3"/>
    <property type="match status" value="1"/>
</dbReference>
<evidence type="ECO:0000256" key="1">
    <source>
        <dbReference type="ARBA" id="ARBA00009624"/>
    </source>
</evidence>
<dbReference type="InterPro" id="IPR001925">
    <property type="entry name" value="Porin_Euk"/>
</dbReference>
<evidence type="ECO:0000313" key="2">
    <source>
        <dbReference type="EMBL" id="CAK9882591.1"/>
    </source>
</evidence>
<dbReference type="InterPro" id="IPR027246">
    <property type="entry name" value="Porin_Euk/Tom40"/>
</dbReference>
<protein>
    <submittedName>
        <fullName evidence="2">Uncharacterized protein</fullName>
    </submittedName>
</protein>
<dbReference type="CDD" id="cd07306">
    <property type="entry name" value="Porin3_VDAC"/>
    <property type="match status" value="1"/>
</dbReference>
<comment type="similarity">
    <text evidence="1">Belongs to the eukaryotic mitochondrial porin (TC 1.B.8.1) family.</text>
</comment>
<dbReference type="PANTHER" id="PTHR11743">
    <property type="entry name" value="VOLTAGE-DEPENDENT ANION-SELECTIVE CHANNEL"/>
    <property type="match status" value="1"/>
</dbReference>